<evidence type="ECO:0000313" key="1">
    <source>
        <dbReference type="EMBL" id="GAI20588.1"/>
    </source>
</evidence>
<comment type="caution">
    <text evidence="1">The sequence shown here is derived from an EMBL/GenBank/DDBJ whole genome shotgun (WGS) entry which is preliminary data.</text>
</comment>
<dbReference type="EMBL" id="BARV01022483">
    <property type="protein sequence ID" value="GAI20588.1"/>
    <property type="molecule type" value="Genomic_DNA"/>
</dbReference>
<sequence length="42" mass="4536">MEKDLQVGQQALVMVEVGETQGDLGRVLEVKAADRKAPVNRG</sequence>
<gene>
    <name evidence="1" type="ORF">S06H3_37055</name>
</gene>
<dbReference type="AlphaFoldDB" id="X1LND2"/>
<organism evidence="1">
    <name type="scientific">marine sediment metagenome</name>
    <dbReference type="NCBI Taxonomy" id="412755"/>
    <lineage>
        <taxon>unclassified sequences</taxon>
        <taxon>metagenomes</taxon>
        <taxon>ecological metagenomes</taxon>
    </lineage>
</organism>
<proteinExistence type="predicted"/>
<protein>
    <submittedName>
        <fullName evidence="1">Uncharacterized protein</fullName>
    </submittedName>
</protein>
<accession>X1LND2</accession>
<reference evidence="1" key="1">
    <citation type="journal article" date="2014" name="Front. Microbiol.">
        <title>High frequency of phylogenetically diverse reductive dehalogenase-homologous genes in deep subseafloor sedimentary metagenomes.</title>
        <authorList>
            <person name="Kawai M."/>
            <person name="Futagami T."/>
            <person name="Toyoda A."/>
            <person name="Takaki Y."/>
            <person name="Nishi S."/>
            <person name="Hori S."/>
            <person name="Arai W."/>
            <person name="Tsubouchi T."/>
            <person name="Morono Y."/>
            <person name="Uchiyama I."/>
            <person name="Ito T."/>
            <person name="Fujiyama A."/>
            <person name="Inagaki F."/>
            <person name="Takami H."/>
        </authorList>
    </citation>
    <scope>NUCLEOTIDE SEQUENCE</scope>
    <source>
        <strain evidence="1">Expedition CK06-06</strain>
    </source>
</reference>
<name>X1LND2_9ZZZZ</name>